<dbReference type="Gene3D" id="3.40.50.150">
    <property type="entry name" value="Vaccinia Virus protein VP39"/>
    <property type="match status" value="1"/>
</dbReference>
<proteinExistence type="predicted"/>
<gene>
    <name evidence="3" type="ORF">INT47_003130</name>
</gene>
<name>A0A8H7QLE4_9FUNG</name>
<sequence>MFDRKPSKIASITSKDESKELTDLQNDPRVGSSLPPLPISIAKDTDTNSSELPKPLIVNDRIYQNTKKYMLPIDDQEQDKLVQEHFLYKFIFGNNFSAPVRDLLSGHYNENPKRNSIGSSSCIIENISQPRILDIACGNGTWVLEMATEFPNSEFYGIDFSPGYPTTIKPANTSFANHDVLSPNGFPFPENYFDYVFMRQVYTCFSESDWTFVVREIRRVVKPGGFVEFRDQDPILRRTGDMSSALFKKYPDLMREKHEVNVFWARHMYDCLHDIGEMTDMQLRVNELRFGNSGPIGEMVDTSLRSGFESHRRFFEETYNKRDYDQMVEEIVNESIVHHSFFNYYVCWGRKPLLDYDSSCSSDRKLSVSTCSLPTRDEAGEKNDLNPSKLSIEWKDDSGDFTSLDADNVSDIGQFVEGFED</sequence>
<dbReference type="InterPro" id="IPR041698">
    <property type="entry name" value="Methyltransf_25"/>
</dbReference>
<comment type="caution">
    <text evidence="3">The sequence shown here is derived from an EMBL/GenBank/DDBJ whole genome shotgun (WGS) entry which is preliminary data.</text>
</comment>
<reference evidence="3" key="1">
    <citation type="submission" date="2020-12" db="EMBL/GenBank/DDBJ databases">
        <title>Metabolic potential, ecology and presence of endohyphal bacteria is reflected in genomic diversity of Mucoromycotina.</title>
        <authorList>
            <person name="Muszewska A."/>
            <person name="Okrasinska A."/>
            <person name="Steczkiewicz K."/>
            <person name="Drgas O."/>
            <person name="Orlowska M."/>
            <person name="Perlinska-Lenart U."/>
            <person name="Aleksandrzak-Piekarczyk T."/>
            <person name="Szatraj K."/>
            <person name="Zielenkiewicz U."/>
            <person name="Pilsyk S."/>
            <person name="Malc E."/>
            <person name="Mieczkowski P."/>
            <person name="Kruszewska J.S."/>
            <person name="Biernat P."/>
            <person name="Pawlowska J."/>
        </authorList>
    </citation>
    <scope>NUCLEOTIDE SEQUENCE</scope>
    <source>
        <strain evidence="3">WA0000017839</strain>
    </source>
</reference>
<dbReference type="OrthoDB" id="2013972at2759"/>
<protein>
    <recommendedName>
        <fullName evidence="2">Methyltransferase domain-containing protein</fullName>
    </recommendedName>
</protein>
<dbReference type="CDD" id="cd02440">
    <property type="entry name" value="AdoMet_MTases"/>
    <property type="match status" value="1"/>
</dbReference>
<accession>A0A8H7QLE4</accession>
<feature type="region of interest" description="Disordered" evidence="1">
    <location>
        <begin position="1"/>
        <end position="50"/>
    </location>
</feature>
<keyword evidence="4" id="KW-1185">Reference proteome</keyword>
<organism evidence="3 4">
    <name type="scientific">Mucor saturninus</name>
    <dbReference type="NCBI Taxonomy" id="64648"/>
    <lineage>
        <taxon>Eukaryota</taxon>
        <taxon>Fungi</taxon>
        <taxon>Fungi incertae sedis</taxon>
        <taxon>Mucoromycota</taxon>
        <taxon>Mucoromycotina</taxon>
        <taxon>Mucoromycetes</taxon>
        <taxon>Mucorales</taxon>
        <taxon>Mucorineae</taxon>
        <taxon>Mucoraceae</taxon>
        <taxon>Mucor</taxon>
    </lineage>
</organism>
<dbReference type="Proteomes" id="UP000603453">
    <property type="component" value="Unassembled WGS sequence"/>
</dbReference>
<dbReference type="Pfam" id="PF13649">
    <property type="entry name" value="Methyltransf_25"/>
    <property type="match status" value="1"/>
</dbReference>
<dbReference type="InterPro" id="IPR029063">
    <property type="entry name" value="SAM-dependent_MTases_sf"/>
</dbReference>
<dbReference type="PANTHER" id="PTHR43591:SF105">
    <property type="entry name" value="METHYLTRANSFERASE DOMAIN-CONTAINING PROTEIN-RELATED"/>
    <property type="match status" value="1"/>
</dbReference>
<feature type="domain" description="Methyltransferase" evidence="2">
    <location>
        <begin position="132"/>
        <end position="225"/>
    </location>
</feature>
<evidence type="ECO:0000256" key="1">
    <source>
        <dbReference type="SAM" id="MobiDB-lite"/>
    </source>
</evidence>
<evidence type="ECO:0000259" key="2">
    <source>
        <dbReference type="Pfam" id="PF13649"/>
    </source>
</evidence>
<dbReference type="PANTHER" id="PTHR43591">
    <property type="entry name" value="METHYLTRANSFERASE"/>
    <property type="match status" value="1"/>
</dbReference>
<dbReference type="EMBL" id="JAEPRD010000196">
    <property type="protein sequence ID" value="KAG2194419.1"/>
    <property type="molecule type" value="Genomic_DNA"/>
</dbReference>
<dbReference type="AlphaFoldDB" id="A0A8H7QLE4"/>
<evidence type="ECO:0000313" key="3">
    <source>
        <dbReference type="EMBL" id="KAG2194419.1"/>
    </source>
</evidence>
<dbReference type="SUPFAM" id="SSF53335">
    <property type="entry name" value="S-adenosyl-L-methionine-dependent methyltransferases"/>
    <property type="match status" value="1"/>
</dbReference>
<evidence type="ECO:0000313" key="4">
    <source>
        <dbReference type="Proteomes" id="UP000603453"/>
    </source>
</evidence>
<dbReference type="GO" id="GO:0008168">
    <property type="term" value="F:methyltransferase activity"/>
    <property type="evidence" value="ECO:0007669"/>
    <property type="project" value="TreeGrafter"/>
</dbReference>